<proteinExistence type="predicted"/>
<comment type="caution">
    <text evidence="2">The sequence shown here is derived from an EMBL/GenBank/DDBJ whole genome shotgun (WGS) entry which is preliminary data.</text>
</comment>
<evidence type="ECO:0000313" key="3">
    <source>
        <dbReference type="Proteomes" id="UP000613580"/>
    </source>
</evidence>
<protein>
    <submittedName>
        <fullName evidence="2">Uncharacterized protein</fullName>
    </submittedName>
</protein>
<feature type="region of interest" description="Disordered" evidence="1">
    <location>
        <begin position="118"/>
        <end position="137"/>
    </location>
</feature>
<sequence length="160" mass="16891">MLLAHNKLLLFWNKEALYDARACILSPTLLLSCPAMGQAISTLTSRLASKILEYAAAERISHHTVHSRIGSTNLAVEKLSVKMEDQEQLQNPLHENMDSIPSTPKKNSSKVYTFNIHGGTGGSGGKGGQEGGAGGVGQGPRIIINACGDRILTTAPSSPG</sequence>
<accession>A0A8H6RYX7</accession>
<dbReference type="AlphaFoldDB" id="A0A8H6RYX7"/>
<dbReference type="PROSITE" id="PS51257">
    <property type="entry name" value="PROKAR_LIPOPROTEIN"/>
    <property type="match status" value="1"/>
</dbReference>
<organism evidence="2 3">
    <name type="scientific">Mycena chlorophos</name>
    <name type="common">Agaric fungus</name>
    <name type="synonym">Agaricus chlorophos</name>
    <dbReference type="NCBI Taxonomy" id="658473"/>
    <lineage>
        <taxon>Eukaryota</taxon>
        <taxon>Fungi</taxon>
        <taxon>Dikarya</taxon>
        <taxon>Basidiomycota</taxon>
        <taxon>Agaricomycotina</taxon>
        <taxon>Agaricomycetes</taxon>
        <taxon>Agaricomycetidae</taxon>
        <taxon>Agaricales</taxon>
        <taxon>Marasmiineae</taxon>
        <taxon>Mycenaceae</taxon>
        <taxon>Mycena</taxon>
    </lineage>
</organism>
<reference evidence="2" key="1">
    <citation type="submission" date="2020-05" db="EMBL/GenBank/DDBJ databases">
        <title>Mycena genomes resolve the evolution of fungal bioluminescence.</title>
        <authorList>
            <person name="Tsai I.J."/>
        </authorList>
    </citation>
    <scope>NUCLEOTIDE SEQUENCE</scope>
    <source>
        <strain evidence="2">110903Hualien_Pintung</strain>
    </source>
</reference>
<evidence type="ECO:0000256" key="1">
    <source>
        <dbReference type="SAM" id="MobiDB-lite"/>
    </source>
</evidence>
<keyword evidence="3" id="KW-1185">Reference proteome</keyword>
<evidence type="ECO:0000313" key="2">
    <source>
        <dbReference type="EMBL" id="KAF7288807.1"/>
    </source>
</evidence>
<dbReference type="EMBL" id="JACAZE010000031">
    <property type="protein sequence ID" value="KAF7288807.1"/>
    <property type="molecule type" value="Genomic_DNA"/>
</dbReference>
<gene>
    <name evidence="2" type="ORF">HMN09_01362500</name>
</gene>
<dbReference type="Proteomes" id="UP000613580">
    <property type="component" value="Unassembled WGS sequence"/>
</dbReference>
<name>A0A8H6RYX7_MYCCL</name>